<dbReference type="Proteomes" id="UP000217289">
    <property type="component" value="Chromosome"/>
</dbReference>
<dbReference type="EMBL" id="CP022163">
    <property type="protein sequence ID" value="ATB29773.1"/>
    <property type="molecule type" value="Genomic_DNA"/>
</dbReference>
<dbReference type="InterPro" id="IPR011990">
    <property type="entry name" value="TPR-like_helical_dom_sf"/>
</dbReference>
<organism evidence="1 2">
    <name type="scientific">Melittangium boletus DSM 14713</name>
    <dbReference type="NCBI Taxonomy" id="1294270"/>
    <lineage>
        <taxon>Bacteria</taxon>
        <taxon>Pseudomonadati</taxon>
        <taxon>Myxococcota</taxon>
        <taxon>Myxococcia</taxon>
        <taxon>Myxococcales</taxon>
        <taxon>Cystobacterineae</taxon>
        <taxon>Archangiaceae</taxon>
        <taxon>Melittangium</taxon>
    </lineage>
</organism>
<evidence type="ECO:0000313" key="1">
    <source>
        <dbReference type="EMBL" id="ATB29773.1"/>
    </source>
</evidence>
<proteinExistence type="predicted"/>
<evidence type="ECO:0008006" key="3">
    <source>
        <dbReference type="Google" id="ProtNLM"/>
    </source>
</evidence>
<accession>A0A250IEW0</accession>
<evidence type="ECO:0000313" key="2">
    <source>
        <dbReference type="Proteomes" id="UP000217289"/>
    </source>
</evidence>
<keyword evidence="2" id="KW-1185">Reference proteome</keyword>
<protein>
    <recommendedName>
        <fullName evidence="3">Tetratricopeptide repeat protein</fullName>
    </recommendedName>
</protein>
<reference evidence="1 2" key="1">
    <citation type="submission" date="2017-06" db="EMBL/GenBank/DDBJ databases">
        <authorList>
            <person name="Kim H.J."/>
            <person name="Triplett B.A."/>
        </authorList>
    </citation>
    <scope>NUCLEOTIDE SEQUENCE [LARGE SCALE GENOMIC DNA]</scope>
    <source>
        <strain evidence="1 2">DSM 14713</strain>
    </source>
</reference>
<gene>
    <name evidence="1" type="ORF">MEBOL_003228</name>
</gene>
<sequence>MEPLLEQLRQTLAWHEHAPALQRAAFARFALSWDKLLASVPELQNIEDLVRVGLGYETSDGRVRLSEPVRKALLSGNILGQKLAEPDLLTHARFEQAWTQLDGATTPEQLHPSKVIPWLEKMHHRAHAGTHTREQLEHLDLPAPEMYWDLGRALSREQERFEDAALVYRRCWTKFQHDDYAHHYYAWNLDRAAREPDEVEKHYALAIEQRPDNVWWHARLCTFLIHRARFRDAEEAFRRALEHLDPSEVEVQEDARFAHSLHRWLIEAWLNMGEIDRANEVMSLVPRDIIASSNVLRALSARVADAMEATQLGESVYPQAIPPEERWTQPAFLPEEDDGHELETWRPGRVRRVGEADIELVYAEPDEKAESRELQGVELSLHEWNEMARGRAPQSDAFVILAEYSQGVRRIFHWPAKSIEVIGSGPDENLELLRYVHQWLGTSATSSP</sequence>
<dbReference type="AlphaFoldDB" id="A0A250IEW0"/>
<dbReference type="Gene3D" id="1.25.40.10">
    <property type="entry name" value="Tetratricopeptide repeat domain"/>
    <property type="match status" value="1"/>
</dbReference>
<name>A0A250IEW0_9BACT</name>
<dbReference type="KEGG" id="mbd:MEBOL_003228"/>
<dbReference type="SUPFAM" id="SSF48452">
    <property type="entry name" value="TPR-like"/>
    <property type="match status" value="1"/>
</dbReference>